<gene>
    <name evidence="1" type="ORF">PanWU01x14_123980</name>
</gene>
<evidence type="ECO:0000313" key="2">
    <source>
        <dbReference type="Proteomes" id="UP000237105"/>
    </source>
</evidence>
<accession>A0A2P5CU37</accession>
<organism evidence="1 2">
    <name type="scientific">Parasponia andersonii</name>
    <name type="common">Sponia andersonii</name>
    <dbReference type="NCBI Taxonomy" id="3476"/>
    <lineage>
        <taxon>Eukaryota</taxon>
        <taxon>Viridiplantae</taxon>
        <taxon>Streptophyta</taxon>
        <taxon>Embryophyta</taxon>
        <taxon>Tracheophyta</taxon>
        <taxon>Spermatophyta</taxon>
        <taxon>Magnoliopsida</taxon>
        <taxon>eudicotyledons</taxon>
        <taxon>Gunneridae</taxon>
        <taxon>Pentapetalae</taxon>
        <taxon>rosids</taxon>
        <taxon>fabids</taxon>
        <taxon>Rosales</taxon>
        <taxon>Cannabaceae</taxon>
        <taxon>Parasponia</taxon>
    </lineage>
</organism>
<name>A0A2P5CU37_PARAD</name>
<evidence type="ECO:0000313" key="1">
    <source>
        <dbReference type="EMBL" id="PON64521.1"/>
    </source>
</evidence>
<dbReference type="EMBL" id="JXTB01000095">
    <property type="protein sequence ID" value="PON64521.1"/>
    <property type="molecule type" value="Genomic_DNA"/>
</dbReference>
<feature type="non-terminal residue" evidence="1">
    <location>
        <position position="1"/>
    </location>
</feature>
<keyword evidence="2" id="KW-1185">Reference proteome</keyword>
<proteinExistence type="predicted"/>
<reference evidence="2" key="1">
    <citation type="submission" date="2016-06" db="EMBL/GenBank/DDBJ databases">
        <title>Parallel loss of symbiosis genes in relatives of nitrogen-fixing non-legume Parasponia.</title>
        <authorList>
            <person name="Van Velzen R."/>
            <person name="Holmer R."/>
            <person name="Bu F."/>
            <person name="Rutten L."/>
            <person name="Van Zeijl A."/>
            <person name="Liu W."/>
            <person name="Santuari L."/>
            <person name="Cao Q."/>
            <person name="Sharma T."/>
            <person name="Shen D."/>
            <person name="Roswanjaya Y."/>
            <person name="Wardhani T."/>
            <person name="Kalhor M.S."/>
            <person name="Jansen J."/>
            <person name="Van den Hoogen J."/>
            <person name="Gungor B."/>
            <person name="Hartog M."/>
            <person name="Hontelez J."/>
            <person name="Verver J."/>
            <person name="Yang W.-C."/>
            <person name="Schijlen E."/>
            <person name="Repin R."/>
            <person name="Schilthuizen M."/>
            <person name="Schranz E."/>
            <person name="Heidstra R."/>
            <person name="Miyata K."/>
            <person name="Fedorova E."/>
            <person name="Kohlen W."/>
            <person name="Bisseling T."/>
            <person name="Smit S."/>
            <person name="Geurts R."/>
        </authorList>
    </citation>
    <scope>NUCLEOTIDE SEQUENCE [LARGE SCALE GENOMIC DNA]</scope>
    <source>
        <strain evidence="2">cv. WU1-14</strain>
    </source>
</reference>
<comment type="caution">
    <text evidence="1">The sequence shown here is derived from an EMBL/GenBank/DDBJ whole genome shotgun (WGS) entry which is preliminary data.</text>
</comment>
<sequence length="120" mass="12477">NNRFDFGSDWGGTPLITGSSLDLARSSSDVLTVKEDSLAVKDSASHALPKMVYGDSMVHSYKVLSSFPLGSDGLASKDGLTGLNATVPAPTLADSQNPISKFELGGSTIGFSNSHACHVF</sequence>
<protein>
    <submittedName>
        <fullName evidence="1">Uncharacterized protein</fullName>
    </submittedName>
</protein>
<dbReference type="Proteomes" id="UP000237105">
    <property type="component" value="Unassembled WGS sequence"/>
</dbReference>
<dbReference type="AlphaFoldDB" id="A0A2P5CU37"/>